<evidence type="ECO:0000256" key="1">
    <source>
        <dbReference type="ARBA" id="ARBA00022448"/>
    </source>
</evidence>
<feature type="compositionally biased region" description="Polar residues" evidence="4">
    <location>
        <begin position="1042"/>
        <end position="1068"/>
    </location>
</feature>
<feature type="compositionally biased region" description="Polar residues" evidence="4">
    <location>
        <begin position="385"/>
        <end position="395"/>
    </location>
</feature>
<dbReference type="SUPFAM" id="SSF46942">
    <property type="entry name" value="Elongation factor TFIIS domain 2"/>
    <property type="match status" value="1"/>
</dbReference>
<dbReference type="InterPro" id="IPR003439">
    <property type="entry name" value="ABC_transporter-like_ATP-bd"/>
</dbReference>
<dbReference type="EMBL" id="SZYD01000004">
    <property type="protein sequence ID" value="KAD6453925.1"/>
    <property type="molecule type" value="Genomic_DNA"/>
</dbReference>
<keyword evidence="1" id="KW-0813">Transport</keyword>
<feature type="compositionally biased region" description="Polar residues" evidence="4">
    <location>
        <begin position="990"/>
        <end position="1002"/>
    </location>
</feature>
<dbReference type="SUPFAM" id="SSF52540">
    <property type="entry name" value="P-loop containing nucleoside triphosphate hydrolases"/>
    <property type="match status" value="1"/>
</dbReference>
<dbReference type="InterPro" id="IPR036575">
    <property type="entry name" value="TFIIS_cen_dom_sf"/>
</dbReference>
<feature type="domain" description="TFIIS central" evidence="7">
    <location>
        <begin position="414"/>
        <end position="639"/>
    </location>
</feature>
<feature type="chain" id="PRO_5024448430" description="ABC transporter domain-containing protein" evidence="5">
    <location>
        <begin position="16"/>
        <end position="1199"/>
    </location>
</feature>
<dbReference type="SMART" id="SM00510">
    <property type="entry name" value="TFS2M"/>
    <property type="match status" value="1"/>
</dbReference>
<dbReference type="GO" id="GO:0006351">
    <property type="term" value="P:DNA-templated transcription"/>
    <property type="evidence" value="ECO:0007669"/>
    <property type="project" value="InterPro"/>
</dbReference>
<dbReference type="InterPro" id="IPR003618">
    <property type="entry name" value="TFIIS_cen_dom"/>
</dbReference>
<feature type="compositionally biased region" description="Basic residues" evidence="4">
    <location>
        <begin position="974"/>
        <end position="984"/>
    </location>
</feature>
<feature type="signal peptide" evidence="5">
    <location>
        <begin position="1"/>
        <end position="15"/>
    </location>
</feature>
<evidence type="ECO:0000256" key="3">
    <source>
        <dbReference type="ARBA" id="ARBA00022840"/>
    </source>
</evidence>
<feature type="region of interest" description="Disordered" evidence="4">
    <location>
        <begin position="372"/>
        <end position="407"/>
    </location>
</feature>
<dbReference type="Gene3D" id="1.10.472.30">
    <property type="entry name" value="Transcription elongation factor S-II, central domain"/>
    <property type="match status" value="1"/>
</dbReference>
<evidence type="ECO:0000313" key="8">
    <source>
        <dbReference type="EMBL" id="KAD6453925.1"/>
    </source>
</evidence>
<dbReference type="Gene3D" id="3.40.50.300">
    <property type="entry name" value="P-loop containing nucleotide triphosphate hydrolases"/>
    <property type="match status" value="1"/>
</dbReference>
<evidence type="ECO:0000259" key="6">
    <source>
        <dbReference type="PROSITE" id="PS50893"/>
    </source>
</evidence>
<dbReference type="InterPro" id="IPR003593">
    <property type="entry name" value="AAA+_ATPase"/>
</dbReference>
<feature type="compositionally biased region" description="Basic and acidic residues" evidence="4">
    <location>
        <begin position="684"/>
        <end position="699"/>
    </location>
</feature>
<evidence type="ECO:0000259" key="7">
    <source>
        <dbReference type="PROSITE" id="PS51321"/>
    </source>
</evidence>
<dbReference type="Pfam" id="PF07500">
    <property type="entry name" value="TFIIS_M"/>
    <property type="match status" value="1"/>
</dbReference>
<dbReference type="AlphaFoldDB" id="A0A5N6PJV4"/>
<dbReference type="Proteomes" id="UP000326396">
    <property type="component" value="Linkage Group LG12"/>
</dbReference>
<keyword evidence="9" id="KW-1185">Reference proteome</keyword>
<evidence type="ECO:0000256" key="2">
    <source>
        <dbReference type="ARBA" id="ARBA00022741"/>
    </source>
</evidence>
<dbReference type="SMART" id="SM00382">
    <property type="entry name" value="AAA"/>
    <property type="match status" value="1"/>
</dbReference>
<dbReference type="PROSITE" id="PS50893">
    <property type="entry name" value="ABC_TRANSPORTER_2"/>
    <property type="match status" value="1"/>
</dbReference>
<dbReference type="InterPro" id="IPR027417">
    <property type="entry name" value="P-loop_NTPase"/>
</dbReference>
<feature type="region of interest" description="Disordered" evidence="4">
    <location>
        <begin position="678"/>
        <end position="702"/>
    </location>
</feature>
<evidence type="ECO:0000256" key="5">
    <source>
        <dbReference type="SAM" id="SignalP"/>
    </source>
</evidence>
<dbReference type="CDD" id="cd21538">
    <property type="entry name" value="SPOC_TFIIS"/>
    <property type="match status" value="1"/>
</dbReference>
<feature type="region of interest" description="Disordered" evidence="4">
    <location>
        <begin position="964"/>
        <end position="1072"/>
    </location>
</feature>
<evidence type="ECO:0000256" key="4">
    <source>
        <dbReference type="SAM" id="MobiDB-lite"/>
    </source>
</evidence>
<dbReference type="Pfam" id="PF07744">
    <property type="entry name" value="SPOC"/>
    <property type="match status" value="1"/>
</dbReference>
<evidence type="ECO:0000313" key="9">
    <source>
        <dbReference type="Proteomes" id="UP000326396"/>
    </source>
</evidence>
<dbReference type="PANTHER" id="PTHR43023:SF3">
    <property type="entry name" value="PROTEIN TRIGALACTOSYLDIACYLGLYCEROL 3, CHLOROPLASTIC"/>
    <property type="match status" value="1"/>
</dbReference>
<proteinExistence type="predicted"/>
<gene>
    <name evidence="8" type="ORF">E3N88_08631</name>
</gene>
<organism evidence="8 9">
    <name type="scientific">Mikania micrantha</name>
    <name type="common">bitter vine</name>
    <dbReference type="NCBI Taxonomy" id="192012"/>
    <lineage>
        <taxon>Eukaryota</taxon>
        <taxon>Viridiplantae</taxon>
        <taxon>Streptophyta</taxon>
        <taxon>Embryophyta</taxon>
        <taxon>Tracheophyta</taxon>
        <taxon>Spermatophyta</taxon>
        <taxon>Magnoliopsida</taxon>
        <taxon>eudicotyledons</taxon>
        <taxon>Gunneridae</taxon>
        <taxon>Pentapetalae</taxon>
        <taxon>asterids</taxon>
        <taxon>campanulids</taxon>
        <taxon>Asterales</taxon>
        <taxon>Asteraceae</taxon>
        <taxon>Asteroideae</taxon>
        <taxon>Heliantheae alliance</taxon>
        <taxon>Eupatorieae</taxon>
        <taxon>Mikania</taxon>
    </lineage>
</organism>
<dbReference type="OrthoDB" id="6500128at2759"/>
<protein>
    <recommendedName>
        <fullName evidence="10">ABC transporter domain-containing protein</fullName>
    </recommendedName>
</protein>
<sequence length="1199" mass="133695">MYLIILILQLGTVNLDSSLNLFTEDSDETDVLIECKDVYKSFGDKHILRGVNFRIKYGEAVGIIGPSGTGKSTILKIFAGLLTPDKGEVYIRGRRRHGLISDDDMSGLRIGLVFQSGALFDSLTVRENVGFLLYEHSKMPDNEIKELVTETLAAVGLKDVEDRMPSELSGGMKKRVALARSIIYDTTSNTIEPEVLLYDEPTAGLDPIASTVVEDLIRSVHCKGEDALGKPGKIASFVVVTHQHSTIRRAVDRLVFLHEGKVVWEGMTHEFTSSTNPIVQQFASGNLDGPISWFFVGFAISGCFHLLVLLKANFMFFSVNLVMRFSSETEGSYLLQLIGILVSNPSSVSSWKIESVWNNTDKRVAQMEPRVNKRPPQLQPMLHKTGSQRVQTPKNRTAPPDVSPKVQNGSFEAIRSKMRDTLAAALSVGIQNEEKPDYEHNSSQSEVSNAHMDSFPDESTAAVGKFEESGITEGQNVKNDRQEPQYNYVMPDADGSFGDTFFVKDELLQGNGLSWAWDMEVTESKEVNGPGHGQSGDTNERENIVKSPEELALRIEAELFKLFGGVNKKYKEKGRSLMFNLKDHNNPELREKVLSGVISPERLCSMTPEELASKELSEWRMAKAEELDKMIVLQESDVDIRRLVKKTHKGEFQVEVEQDDGVSVEVSVESTSFTQIQPKRKKTTHEMEEKVNTDDDKSSLENITIPADGTDFMQELIVDEFKDEGFLPPIVSLDEFMESLNSEPPFENLPTDFETKPVTVVKTDGETLLSEQATADNIDLPKAKSKSNEALLSMKTSDVSIERKTIPASSAVTGENVWEGELQLSISSSIRAIGLFRSGEKTSTKEWPDSMEIKGRVRLDAFEKFLQELPMSRTRAVMVVHFVLKDPSDEIHRAFLSEVVDSYVGDERLGFGEPNPGVELYFCPPHTKIIEMLCKHLSKNQTDILKSTDNGLIGVVVWRRPRISFSNPPSSSQPKHHKKRSFPARKHENLNANTNLNFTPKSANRMPSAEPDNDDDDIPPGFGPGAATAARDEDDLPEYSFFVNSNLSGQKNPTQDGFRSKPTQSNPSAPVDQMRRLIYRYGQTTTGDDGAGHINRPWDKHNEDDDMPEWQPHLHRPEVPPGHHLQQPLGSHMVNPVRPSIGQVMRQHMITQPHINVLQNVVRWPPPSSGSPVLPPDAALSGPHYGWQGMLDAPRSKGF</sequence>
<dbReference type="Pfam" id="PF00005">
    <property type="entry name" value="ABC_tran"/>
    <property type="match status" value="1"/>
</dbReference>
<dbReference type="PROSITE" id="PS00211">
    <property type="entry name" value="ABC_TRANSPORTER_1"/>
    <property type="match status" value="1"/>
</dbReference>
<name>A0A5N6PJV4_9ASTR</name>
<dbReference type="GO" id="GO:0016887">
    <property type="term" value="F:ATP hydrolysis activity"/>
    <property type="evidence" value="ECO:0007669"/>
    <property type="project" value="InterPro"/>
</dbReference>
<dbReference type="PANTHER" id="PTHR43023">
    <property type="entry name" value="PROTEIN TRIGALACTOSYLDIACYLGLYCEROL 3, CHLOROPLASTIC"/>
    <property type="match status" value="1"/>
</dbReference>
<dbReference type="GO" id="GO:0005524">
    <property type="term" value="F:ATP binding"/>
    <property type="evidence" value="ECO:0007669"/>
    <property type="project" value="UniProtKB-KW"/>
</dbReference>
<keyword evidence="5" id="KW-0732">Signal</keyword>
<feature type="compositionally biased region" description="Polar residues" evidence="4">
    <location>
        <begin position="964"/>
        <end position="973"/>
    </location>
</feature>
<dbReference type="PROSITE" id="PS51321">
    <property type="entry name" value="TFIIS_CENTRAL"/>
    <property type="match status" value="1"/>
</dbReference>
<evidence type="ECO:0008006" key="10">
    <source>
        <dbReference type="Google" id="ProtNLM"/>
    </source>
</evidence>
<dbReference type="CDD" id="cd03261">
    <property type="entry name" value="ABC_Org_Solvent_Resistant"/>
    <property type="match status" value="1"/>
</dbReference>
<keyword evidence="3" id="KW-0067">ATP-binding</keyword>
<dbReference type="InterPro" id="IPR017871">
    <property type="entry name" value="ABC_transporter-like_CS"/>
</dbReference>
<accession>A0A5N6PJV4</accession>
<feature type="region of interest" description="Disordered" evidence="4">
    <location>
        <begin position="431"/>
        <end position="461"/>
    </location>
</feature>
<comment type="caution">
    <text evidence="8">The sequence shown here is derived from an EMBL/GenBank/DDBJ whole genome shotgun (WGS) entry which is preliminary data.</text>
</comment>
<feature type="domain" description="ABC transporter" evidence="6">
    <location>
        <begin position="33"/>
        <end position="284"/>
    </location>
</feature>
<dbReference type="InterPro" id="IPR012921">
    <property type="entry name" value="SPOC_C"/>
</dbReference>
<keyword evidence="2" id="KW-0547">Nucleotide-binding</keyword>
<reference evidence="8 9" key="1">
    <citation type="submission" date="2019-05" db="EMBL/GenBank/DDBJ databases">
        <title>Mikania micrantha, genome provides insights into the molecular mechanism of rapid growth.</title>
        <authorList>
            <person name="Liu B."/>
        </authorList>
    </citation>
    <scope>NUCLEOTIDE SEQUENCE [LARGE SCALE GENOMIC DNA]</scope>
    <source>
        <strain evidence="8">NLD-2019</strain>
        <tissue evidence="8">Leaf</tissue>
    </source>
</reference>